<keyword evidence="2" id="KW-0547">Nucleotide-binding</keyword>
<name>A0AA41V688_PAPNU</name>
<feature type="coiled-coil region" evidence="8">
    <location>
        <begin position="81"/>
        <end position="108"/>
    </location>
</feature>
<dbReference type="InterPro" id="IPR001752">
    <property type="entry name" value="Kinesin_motor_dom"/>
</dbReference>
<dbReference type="PANTHER" id="PTHR37739:SF14">
    <property type="entry name" value="KINESIN-LIKE PROTEIN KIN-12E"/>
    <property type="match status" value="1"/>
</dbReference>
<organism evidence="10 11">
    <name type="scientific">Papaver nudicaule</name>
    <name type="common">Iceland poppy</name>
    <dbReference type="NCBI Taxonomy" id="74823"/>
    <lineage>
        <taxon>Eukaryota</taxon>
        <taxon>Viridiplantae</taxon>
        <taxon>Streptophyta</taxon>
        <taxon>Embryophyta</taxon>
        <taxon>Tracheophyta</taxon>
        <taxon>Spermatophyta</taxon>
        <taxon>Magnoliopsida</taxon>
        <taxon>Ranunculales</taxon>
        <taxon>Papaveraceae</taxon>
        <taxon>Papaveroideae</taxon>
        <taxon>Papaver</taxon>
    </lineage>
</organism>
<dbReference type="GO" id="GO:0003777">
    <property type="term" value="F:microtubule motor activity"/>
    <property type="evidence" value="ECO:0007669"/>
    <property type="project" value="InterPro"/>
</dbReference>
<keyword evidence="11" id="KW-1185">Reference proteome</keyword>
<feature type="non-terminal residue" evidence="10">
    <location>
        <position position="953"/>
    </location>
</feature>
<feature type="domain" description="Kinesin motor" evidence="9">
    <location>
        <begin position="1"/>
        <end position="67"/>
    </location>
</feature>
<evidence type="ECO:0000256" key="7">
    <source>
        <dbReference type="PROSITE-ProRule" id="PRU00283"/>
    </source>
</evidence>
<dbReference type="EMBL" id="JAJJMA010122110">
    <property type="protein sequence ID" value="MCL7032316.1"/>
    <property type="molecule type" value="Genomic_DNA"/>
</dbReference>
<dbReference type="Pfam" id="PF00225">
    <property type="entry name" value="Kinesin"/>
    <property type="match status" value="1"/>
</dbReference>
<dbReference type="Proteomes" id="UP001177140">
    <property type="component" value="Unassembled WGS sequence"/>
</dbReference>
<dbReference type="GO" id="GO:0005874">
    <property type="term" value="C:microtubule"/>
    <property type="evidence" value="ECO:0007669"/>
    <property type="project" value="UniProtKB-KW"/>
</dbReference>
<evidence type="ECO:0000256" key="1">
    <source>
        <dbReference type="ARBA" id="ARBA00022701"/>
    </source>
</evidence>
<proteinExistence type="inferred from homology"/>
<dbReference type="Gene3D" id="3.40.850.10">
    <property type="entry name" value="Kinesin motor domain"/>
    <property type="match status" value="1"/>
</dbReference>
<comment type="caution">
    <text evidence="7">Lacks conserved residue(s) required for the propagation of feature annotation.</text>
</comment>
<dbReference type="PANTHER" id="PTHR37739">
    <property type="entry name" value="KINESIN-LIKE PROTEIN KIN-12D"/>
    <property type="match status" value="1"/>
</dbReference>
<keyword evidence="3" id="KW-0067">ATP-binding</keyword>
<evidence type="ECO:0000259" key="9">
    <source>
        <dbReference type="PROSITE" id="PS50067"/>
    </source>
</evidence>
<sequence>LVIMNLVNVSNGKSLHVPYRDSKLTFLLQDSLGGNSKTTIIANISPANCNSLETLGTLKFAQRAKFIKNNAIVNEDASGDVLTMRIQIQQLKKEVNQLRSLVNGGTENQEFDFPSVSFPGSPGSFKWEGLQGSFSPLTCGRKKSQNKEFEAALVGAFRREKEKQTAMQSLAAENQAAMQLAKRREDEIKNLKMRLRFREAGIKRLEAVASGKISAEVHLLQEKEEYLKEIEVLHNQVDRNLEVTRFAMENLRLKEEVRRLKNFSEEGEREMMSEQIMILQNKLLEALDWKLMHESESSMEQKRNTGLAGLEDSFLTSSQDPTSSWGSSMSAENEFLRIQAIQNQNEVETVHKKLDSCLKEKEKLQSQIDDLVRDLENEKKRASIMEEEARKNLPLGASDDQMELKTMVDAIAAASEREAEAHETAIVLAKENDELRMKLKVFIEDNKKLIELYDGAVSEVNKAENAQVEKTEVSMRLTDIQNEKDIDSRMTIDSLKHQLQDLHEENEKLMGLYEKAMLERDEFRSRQTNVEVKEECSCSENLDGDQNLKLADHTSQLGKGKDSGTELNVSGLIEESLRVGEDPMEVEENVSNGAEPKMSAVETSEELGMASLKLETAQHRLASAAKALSLFALLEKATMEEDKLSRETEAAEKCILMKEQEVADSKLFSSKIEGQKAIVDHKLLALKSSLSSISLALSNWEQREERARGKWESSSTHVAQKTEELACLQAKKDEVEVAQERAYQSEGELRNKLICLKSKLEEENKKLETEKVLIAIDNNAVVPTQRNWHLGSKATELLMAEELQPTLRLKIKQTREKLNYVVMEIDELKIKSENLETDMETVSKDLSDSLRSVEELEMVFQDLFQQKEVISETRKTMMNEIGNMIVEYQQCVFQLDLKEGELELLGEELQMEMNNLEELKKMRETETQKMAQLLNETRISVSEATSLLSEGDM</sequence>
<evidence type="ECO:0000313" key="10">
    <source>
        <dbReference type="EMBL" id="MCL7032316.1"/>
    </source>
</evidence>
<dbReference type="GO" id="GO:0007018">
    <property type="term" value="P:microtubule-based movement"/>
    <property type="evidence" value="ECO:0007669"/>
    <property type="project" value="InterPro"/>
</dbReference>
<comment type="caution">
    <text evidence="10">The sequence shown here is derived from an EMBL/GenBank/DDBJ whole genome shotgun (WGS) entry which is preliminary data.</text>
</comment>
<evidence type="ECO:0000256" key="8">
    <source>
        <dbReference type="SAM" id="Coils"/>
    </source>
</evidence>
<keyword evidence="1" id="KW-0493">Microtubule</keyword>
<feature type="coiled-coil region" evidence="8">
    <location>
        <begin position="347"/>
        <end position="519"/>
    </location>
</feature>
<dbReference type="SUPFAM" id="SSF52540">
    <property type="entry name" value="P-loop containing nucleoside triphosphate hydrolases"/>
    <property type="match status" value="1"/>
</dbReference>
<comment type="similarity">
    <text evidence="6">Belongs to the TRAFAC class myosin-kinesin ATPase superfamily. Kinesin family. KIN-12 subfamily.</text>
</comment>
<keyword evidence="5" id="KW-0505">Motor protein</keyword>
<reference evidence="10" key="1">
    <citation type="submission" date="2022-03" db="EMBL/GenBank/DDBJ databases">
        <title>A functionally conserved STORR gene fusion in Papaver species that diverged 16.8 million years ago.</title>
        <authorList>
            <person name="Catania T."/>
        </authorList>
    </citation>
    <scope>NUCLEOTIDE SEQUENCE</scope>
    <source>
        <strain evidence="10">S-191538</strain>
    </source>
</reference>
<evidence type="ECO:0000256" key="6">
    <source>
        <dbReference type="ARBA" id="ARBA00034488"/>
    </source>
</evidence>
<feature type="coiled-coil region" evidence="8">
    <location>
        <begin position="899"/>
        <end position="936"/>
    </location>
</feature>
<dbReference type="InterPro" id="IPR027417">
    <property type="entry name" value="P-loop_NTPase"/>
</dbReference>
<protein>
    <recommendedName>
        <fullName evidence="9">Kinesin motor domain-containing protein</fullName>
    </recommendedName>
</protein>
<keyword evidence="4 8" id="KW-0175">Coiled coil</keyword>
<dbReference type="GO" id="GO:0008017">
    <property type="term" value="F:microtubule binding"/>
    <property type="evidence" value="ECO:0007669"/>
    <property type="project" value="InterPro"/>
</dbReference>
<feature type="coiled-coil region" evidence="8">
    <location>
        <begin position="167"/>
        <end position="194"/>
    </location>
</feature>
<feature type="coiled-coil region" evidence="8">
    <location>
        <begin position="718"/>
        <end position="777"/>
    </location>
</feature>
<evidence type="ECO:0000256" key="4">
    <source>
        <dbReference type="ARBA" id="ARBA00023054"/>
    </source>
</evidence>
<gene>
    <name evidence="10" type="ORF">MKW94_023416</name>
</gene>
<dbReference type="GO" id="GO:0005524">
    <property type="term" value="F:ATP binding"/>
    <property type="evidence" value="ECO:0007669"/>
    <property type="project" value="UniProtKB-KW"/>
</dbReference>
<dbReference type="InterPro" id="IPR036961">
    <property type="entry name" value="Kinesin_motor_dom_sf"/>
</dbReference>
<dbReference type="AlphaFoldDB" id="A0AA41V688"/>
<evidence type="ECO:0000256" key="3">
    <source>
        <dbReference type="ARBA" id="ARBA00022840"/>
    </source>
</evidence>
<dbReference type="InterPro" id="IPR044986">
    <property type="entry name" value="KIF15/KIN-12"/>
</dbReference>
<evidence type="ECO:0000256" key="2">
    <source>
        <dbReference type="ARBA" id="ARBA00022741"/>
    </source>
</evidence>
<evidence type="ECO:0000256" key="5">
    <source>
        <dbReference type="ARBA" id="ARBA00023175"/>
    </source>
</evidence>
<dbReference type="PROSITE" id="PS50067">
    <property type="entry name" value="KINESIN_MOTOR_2"/>
    <property type="match status" value="1"/>
</dbReference>
<accession>A0AA41V688</accession>
<evidence type="ECO:0000313" key="11">
    <source>
        <dbReference type="Proteomes" id="UP001177140"/>
    </source>
</evidence>